<dbReference type="Proteomes" id="UP000061348">
    <property type="component" value="Unassembled WGS sequence"/>
</dbReference>
<evidence type="ECO:0000313" key="1">
    <source>
        <dbReference type="EMBL" id="KWV87536.1"/>
    </source>
</evidence>
<accession>A0A120G7N5</accession>
<gene>
    <name evidence="1" type="ORF">PFLmoz3_02819</name>
</gene>
<dbReference type="EMBL" id="LCYA01000077">
    <property type="protein sequence ID" value="KWV87536.1"/>
    <property type="molecule type" value="Genomic_DNA"/>
</dbReference>
<sequence>MRGSGLGIDANGERLTQGIGQATVDLAWVLAFARGHFRGQQGRDQAVLVGTPHAAVLAQERGTGAFFAAKPQRPLKQAIGKPFEAHWHFVQATADARRDAVDQAAADHGLAHGRIGTPVRAVLEQIVDGHRQVVVGRQQTTGRRDDAVAVVVRVAGEGNVETLLETDQALHGIAGGRVHANLAVPVDAHEAKGGVDLGIHHLQVQTVVLGNRRPVAHPCSAQRIHAQAQVGAADRVHVDHIDQVGHIAVEVVMAMGGVGLERLGVSDALDPGQLVGEQFVGLGFDPLGDVSIGWATVRRVVLVAATLRRVVRRCNHNAVRQAAGTAPVIADDGVGNRRRRRVLVALGQHHVHAVGRQYFQGAGTGWRRQCMGIQADKQGAGNALSFAVQANGLADSQHMPLVETQFERTATVPGGTKSYALSGDRCIRLAGVVGRDQSRDIHQQLGWCRLARKRTDSHA</sequence>
<protein>
    <submittedName>
        <fullName evidence="1">Uncharacterized protein</fullName>
    </submittedName>
</protein>
<reference evidence="1 2" key="1">
    <citation type="submission" date="2015-05" db="EMBL/GenBank/DDBJ databases">
        <title>A genomic and transcriptomic approach to investigate the blue pigment phenotype in Pseudomonas fluorescens.</title>
        <authorList>
            <person name="Andreani N.A."/>
            <person name="Cardazzo B."/>
        </authorList>
    </citation>
    <scope>NUCLEOTIDE SEQUENCE [LARGE SCALE GENOMIC DNA]</scope>
    <source>
        <strain evidence="1 2">Ps_22</strain>
    </source>
</reference>
<organism evidence="1 2">
    <name type="scientific">Pseudomonas fluorescens</name>
    <dbReference type="NCBI Taxonomy" id="294"/>
    <lineage>
        <taxon>Bacteria</taxon>
        <taxon>Pseudomonadati</taxon>
        <taxon>Pseudomonadota</taxon>
        <taxon>Gammaproteobacteria</taxon>
        <taxon>Pseudomonadales</taxon>
        <taxon>Pseudomonadaceae</taxon>
        <taxon>Pseudomonas</taxon>
    </lineage>
</organism>
<proteinExistence type="predicted"/>
<evidence type="ECO:0000313" key="2">
    <source>
        <dbReference type="Proteomes" id="UP000061348"/>
    </source>
</evidence>
<dbReference type="AlphaFoldDB" id="A0A120G7N5"/>
<comment type="caution">
    <text evidence="1">The sequence shown here is derived from an EMBL/GenBank/DDBJ whole genome shotgun (WGS) entry which is preliminary data.</text>
</comment>
<name>A0A120G7N5_PSEFL</name>